<gene>
    <name evidence="1" type="ORF">MSIMFB_04881</name>
</gene>
<dbReference type="AlphaFoldDB" id="A0A7Z7IPK0"/>
<reference evidence="1 2" key="1">
    <citation type="submission" date="2017-10" db="EMBL/GenBank/DDBJ databases">
        <authorList>
            <consortium name="Urmite Genomes"/>
        </authorList>
    </citation>
    <scope>NUCLEOTIDE SEQUENCE [LARGE SCALE GENOMIC DNA]</scope>
    <source>
        <strain evidence="1 2">FB-527</strain>
    </source>
</reference>
<keyword evidence="2" id="KW-1185">Reference proteome</keyword>
<name>A0A7Z7IPK0_9MYCO</name>
<dbReference type="Proteomes" id="UP000554965">
    <property type="component" value="Unassembled WGS sequence"/>
</dbReference>
<protein>
    <submittedName>
        <fullName evidence="1">Uncharacterized protein</fullName>
    </submittedName>
</protein>
<accession>A0A7Z7IPK0</accession>
<comment type="caution">
    <text evidence="1">The sequence shown here is derived from an EMBL/GenBank/DDBJ whole genome shotgun (WGS) entry which is preliminary data.</text>
</comment>
<sequence>MSRAIWVSAVVPDDHAVWDGYVAMVVGNVMIPEAVQAGRLKKATEFHDAASWLKTSRRTLRLILSNR</sequence>
<organism evidence="1 2">
    <name type="scientific">Mycobacterium simulans</name>
    <dbReference type="NCBI Taxonomy" id="627089"/>
    <lineage>
        <taxon>Bacteria</taxon>
        <taxon>Bacillati</taxon>
        <taxon>Actinomycetota</taxon>
        <taxon>Actinomycetes</taxon>
        <taxon>Mycobacteriales</taxon>
        <taxon>Mycobacteriaceae</taxon>
        <taxon>Mycobacterium</taxon>
    </lineage>
</organism>
<dbReference type="EMBL" id="OCTY01000002">
    <property type="protein sequence ID" value="SOJ57402.1"/>
    <property type="molecule type" value="Genomic_DNA"/>
</dbReference>
<evidence type="ECO:0000313" key="1">
    <source>
        <dbReference type="EMBL" id="SOJ57402.1"/>
    </source>
</evidence>
<evidence type="ECO:0000313" key="2">
    <source>
        <dbReference type="Proteomes" id="UP000554965"/>
    </source>
</evidence>
<proteinExistence type="predicted"/>